<comment type="caution">
    <text evidence="4">The sequence shown here is derived from an EMBL/GenBank/DDBJ whole genome shotgun (WGS) entry which is preliminary data.</text>
</comment>
<feature type="repeat" description="ANK" evidence="3">
    <location>
        <begin position="63"/>
        <end position="95"/>
    </location>
</feature>
<dbReference type="SUPFAM" id="SSF48403">
    <property type="entry name" value="Ankyrin repeat"/>
    <property type="match status" value="1"/>
</dbReference>
<dbReference type="Proteomes" id="UP001600888">
    <property type="component" value="Unassembled WGS sequence"/>
</dbReference>
<reference evidence="4 5" key="1">
    <citation type="submission" date="2024-03" db="EMBL/GenBank/DDBJ databases">
        <title>A high-quality draft genome sequence of Diaporthe vaccinii, a causative agent of upright dieback and viscid rot disease in cranberry plants.</title>
        <authorList>
            <person name="Sarrasin M."/>
            <person name="Lang B.F."/>
            <person name="Burger G."/>
        </authorList>
    </citation>
    <scope>NUCLEOTIDE SEQUENCE [LARGE SCALE GENOMIC DNA]</scope>
    <source>
        <strain evidence="4 5">IS7</strain>
    </source>
</reference>
<dbReference type="Pfam" id="PF00023">
    <property type="entry name" value="Ank"/>
    <property type="match status" value="1"/>
</dbReference>
<dbReference type="PANTHER" id="PTHR24171:SF8">
    <property type="entry name" value="BRCA1-ASSOCIATED RING DOMAIN PROTEIN 1"/>
    <property type="match status" value="1"/>
</dbReference>
<feature type="repeat" description="ANK" evidence="3">
    <location>
        <begin position="137"/>
        <end position="171"/>
    </location>
</feature>
<evidence type="ECO:0000313" key="5">
    <source>
        <dbReference type="Proteomes" id="UP001600888"/>
    </source>
</evidence>
<dbReference type="PROSITE" id="PS50088">
    <property type="entry name" value="ANK_REPEAT"/>
    <property type="match status" value="2"/>
</dbReference>
<evidence type="ECO:0000313" key="4">
    <source>
        <dbReference type="EMBL" id="KAL2278249.1"/>
    </source>
</evidence>
<sequence>MFRFSPLALAARKGLTTAVKWLLENDADPEVPALDLCRCDNEPMTSRSMWRVPFRAANPLGQPHWTALHLAIHHGHEDIVELLVAHGANTRQVCRPEDGPCSALHTAFIHQRKSTVESLMYRFEGTDMVDINARGRCGMTPLHIAYCVQSAEEPLVDLALKFGAYVNLEYEMDGNQWTLFSMACAQKDWKFARRLLRLGANSDFDLERQFGGRWTRNDFRRDIAWSNDREVDWDKAALAMALDKLVHDHEVAWQ</sequence>
<accession>A0ABR4E729</accession>
<organism evidence="4 5">
    <name type="scientific">Diaporthe vaccinii</name>
    <dbReference type="NCBI Taxonomy" id="105482"/>
    <lineage>
        <taxon>Eukaryota</taxon>
        <taxon>Fungi</taxon>
        <taxon>Dikarya</taxon>
        <taxon>Ascomycota</taxon>
        <taxon>Pezizomycotina</taxon>
        <taxon>Sordariomycetes</taxon>
        <taxon>Sordariomycetidae</taxon>
        <taxon>Diaporthales</taxon>
        <taxon>Diaporthaceae</taxon>
        <taxon>Diaporthe</taxon>
        <taxon>Diaporthe eres species complex</taxon>
    </lineage>
</organism>
<dbReference type="EMBL" id="JBAWTH010000088">
    <property type="protein sequence ID" value="KAL2278249.1"/>
    <property type="molecule type" value="Genomic_DNA"/>
</dbReference>
<dbReference type="SMART" id="SM00248">
    <property type="entry name" value="ANK"/>
    <property type="match status" value="4"/>
</dbReference>
<keyword evidence="2 3" id="KW-0040">ANK repeat</keyword>
<dbReference type="InterPro" id="IPR002110">
    <property type="entry name" value="Ankyrin_rpt"/>
</dbReference>
<evidence type="ECO:0000256" key="1">
    <source>
        <dbReference type="ARBA" id="ARBA00022737"/>
    </source>
</evidence>
<keyword evidence="1" id="KW-0677">Repeat</keyword>
<dbReference type="PANTHER" id="PTHR24171">
    <property type="entry name" value="ANKYRIN REPEAT DOMAIN-CONTAINING PROTEIN 39-RELATED"/>
    <property type="match status" value="1"/>
</dbReference>
<gene>
    <name evidence="4" type="ORF">FJTKL_14525</name>
</gene>
<name>A0ABR4E729_9PEZI</name>
<protein>
    <recommendedName>
        <fullName evidence="6">Ankyrin repeat protein</fullName>
    </recommendedName>
</protein>
<proteinExistence type="predicted"/>
<evidence type="ECO:0000256" key="3">
    <source>
        <dbReference type="PROSITE-ProRule" id="PRU00023"/>
    </source>
</evidence>
<dbReference type="InterPro" id="IPR036770">
    <property type="entry name" value="Ankyrin_rpt-contain_sf"/>
</dbReference>
<dbReference type="Pfam" id="PF12796">
    <property type="entry name" value="Ank_2"/>
    <property type="match status" value="1"/>
</dbReference>
<keyword evidence="5" id="KW-1185">Reference proteome</keyword>
<dbReference type="Gene3D" id="1.25.40.20">
    <property type="entry name" value="Ankyrin repeat-containing domain"/>
    <property type="match status" value="1"/>
</dbReference>
<evidence type="ECO:0008006" key="6">
    <source>
        <dbReference type="Google" id="ProtNLM"/>
    </source>
</evidence>
<dbReference type="PROSITE" id="PS50297">
    <property type="entry name" value="ANK_REP_REGION"/>
    <property type="match status" value="1"/>
</dbReference>
<evidence type="ECO:0000256" key="2">
    <source>
        <dbReference type="ARBA" id="ARBA00023043"/>
    </source>
</evidence>